<dbReference type="OrthoDB" id="9788539at2"/>
<dbReference type="SUPFAM" id="SSF89550">
    <property type="entry name" value="PHP domain-like"/>
    <property type="match status" value="1"/>
</dbReference>
<dbReference type="STRING" id="351605.Gura_1671"/>
<keyword evidence="3" id="KW-0378">Hydrolase</keyword>
<evidence type="ECO:0000313" key="5">
    <source>
        <dbReference type="EMBL" id="ABQ25866.1"/>
    </source>
</evidence>
<comment type="similarity">
    <text evidence="1">Belongs to the metallo-dependent hydrolases superfamily. CpsB/CapC family.</text>
</comment>
<gene>
    <name evidence="5" type="ordered locus">Gura_1671</name>
</gene>
<evidence type="ECO:0000256" key="2">
    <source>
        <dbReference type="ARBA" id="ARBA00013064"/>
    </source>
</evidence>
<reference evidence="5 6" key="1">
    <citation type="submission" date="2007-05" db="EMBL/GenBank/DDBJ databases">
        <title>Complete sequence of Geobacter uraniireducens Rf4.</title>
        <authorList>
            <consortium name="US DOE Joint Genome Institute"/>
            <person name="Copeland A."/>
            <person name="Lucas S."/>
            <person name="Lapidus A."/>
            <person name="Barry K."/>
            <person name="Detter J.C."/>
            <person name="Glavina del Rio T."/>
            <person name="Hammon N."/>
            <person name="Israni S."/>
            <person name="Dalin E."/>
            <person name="Tice H."/>
            <person name="Pitluck S."/>
            <person name="Chertkov O."/>
            <person name="Brettin T."/>
            <person name="Bruce D."/>
            <person name="Han C."/>
            <person name="Schmutz J."/>
            <person name="Larimer F."/>
            <person name="Land M."/>
            <person name="Hauser L."/>
            <person name="Kyrpides N."/>
            <person name="Mikhailova N."/>
            <person name="Shelobolina E."/>
            <person name="Aklujkar M."/>
            <person name="Lovley D."/>
            <person name="Richardson P."/>
        </authorList>
    </citation>
    <scope>NUCLEOTIDE SEQUENCE [LARGE SCALE GENOMIC DNA]</scope>
    <source>
        <strain evidence="5 6">Rf4</strain>
    </source>
</reference>
<evidence type="ECO:0000256" key="1">
    <source>
        <dbReference type="ARBA" id="ARBA00005750"/>
    </source>
</evidence>
<dbReference type="PANTHER" id="PTHR39181">
    <property type="entry name" value="TYROSINE-PROTEIN PHOSPHATASE YWQE"/>
    <property type="match status" value="1"/>
</dbReference>
<organism evidence="5 6">
    <name type="scientific">Geotalea uraniireducens (strain Rf4)</name>
    <name type="common">Geobacter uraniireducens</name>
    <dbReference type="NCBI Taxonomy" id="351605"/>
    <lineage>
        <taxon>Bacteria</taxon>
        <taxon>Pseudomonadati</taxon>
        <taxon>Thermodesulfobacteriota</taxon>
        <taxon>Desulfuromonadia</taxon>
        <taxon>Geobacterales</taxon>
        <taxon>Geobacteraceae</taxon>
        <taxon>Geotalea</taxon>
    </lineage>
</organism>
<comment type="catalytic activity">
    <reaction evidence="4">
        <text>O-phospho-L-tyrosyl-[protein] + H2O = L-tyrosyl-[protein] + phosphate</text>
        <dbReference type="Rhea" id="RHEA:10684"/>
        <dbReference type="Rhea" id="RHEA-COMP:10136"/>
        <dbReference type="Rhea" id="RHEA-COMP:20101"/>
        <dbReference type="ChEBI" id="CHEBI:15377"/>
        <dbReference type="ChEBI" id="CHEBI:43474"/>
        <dbReference type="ChEBI" id="CHEBI:46858"/>
        <dbReference type="ChEBI" id="CHEBI:61978"/>
        <dbReference type="EC" id="3.1.3.48"/>
    </reaction>
</comment>
<evidence type="ECO:0000313" key="6">
    <source>
        <dbReference type="Proteomes" id="UP000006695"/>
    </source>
</evidence>
<dbReference type="EC" id="3.1.3.48" evidence="2"/>
<dbReference type="KEGG" id="gur:Gura_1671"/>
<dbReference type="Proteomes" id="UP000006695">
    <property type="component" value="Chromosome"/>
</dbReference>
<dbReference type="GO" id="GO:0004725">
    <property type="term" value="F:protein tyrosine phosphatase activity"/>
    <property type="evidence" value="ECO:0007669"/>
    <property type="project" value="UniProtKB-EC"/>
</dbReference>
<name>A5GEL1_GEOUR</name>
<dbReference type="AlphaFoldDB" id="A5GEL1"/>
<protein>
    <recommendedName>
        <fullName evidence="2">protein-tyrosine-phosphatase</fullName>
        <ecNumber evidence="2">3.1.3.48</ecNumber>
    </recommendedName>
</protein>
<accession>A5GEL1</accession>
<proteinExistence type="inferred from homology"/>
<dbReference type="EMBL" id="CP000698">
    <property type="protein sequence ID" value="ABQ25866.1"/>
    <property type="molecule type" value="Genomic_DNA"/>
</dbReference>
<dbReference type="RefSeq" id="WP_011938572.1">
    <property type="nucleotide sequence ID" value="NC_009483.1"/>
</dbReference>
<evidence type="ECO:0000256" key="3">
    <source>
        <dbReference type="ARBA" id="ARBA00022801"/>
    </source>
</evidence>
<keyword evidence="6" id="KW-1185">Reference proteome</keyword>
<dbReference type="GO" id="GO:0030145">
    <property type="term" value="F:manganese ion binding"/>
    <property type="evidence" value="ECO:0007669"/>
    <property type="project" value="InterPro"/>
</dbReference>
<sequence length="268" mass="30022">MMTDIQNLKLKTQNLTDWHCHILPGIDDGPATMDESIAMARGLRLAGYTTVYCTPHLVRGSYEVDNAMVLATLAALQAELVQQQIGLRLLPGREYYLDEYLIEYLKDPLPLGDTKYIMIEIPNHMPVAFIKETCYRIKCAGFVPMIAHPERCMHFAVQSQKPAGNLNRILGLFNGSNSKFKTENSKLEEASLSYYLKEIGCRFQGNLGSFVGRYGQTVRTNAERLRETGLYACFGTDYHSASGCSQKFSIQHEYSPVSGCLQSAARGR</sequence>
<dbReference type="InterPro" id="IPR016667">
    <property type="entry name" value="Caps_polysacc_synth_CpsB/CapC"/>
</dbReference>
<dbReference type="Gene3D" id="3.20.20.140">
    <property type="entry name" value="Metal-dependent hydrolases"/>
    <property type="match status" value="1"/>
</dbReference>
<dbReference type="InterPro" id="IPR016195">
    <property type="entry name" value="Pol/histidinol_Pase-like"/>
</dbReference>
<dbReference type="Pfam" id="PF19567">
    <property type="entry name" value="CpsB_CapC"/>
    <property type="match status" value="1"/>
</dbReference>
<dbReference type="PANTHER" id="PTHR39181:SF1">
    <property type="entry name" value="TYROSINE-PROTEIN PHOSPHATASE YWQE"/>
    <property type="match status" value="1"/>
</dbReference>
<dbReference type="PIRSF" id="PIRSF016557">
    <property type="entry name" value="Caps_synth_CpsB"/>
    <property type="match status" value="1"/>
</dbReference>
<evidence type="ECO:0000256" key="4">
    <source>
        <dbReference type="ARBA" id="ARBA00051722"/>
    </source>
</evidence>
<dbReference type="HOGENOM" id="CLU_085966_0_0_7"/>